<accession>A0A7S4B2U3</accession>
<evidence type="ECO:0000256" key="1">
    <source>
        <dbReference type="SAM" id="MobiDB-lite"/>
    </source>
</evidence>
<feature type="domain" description="Nucleotide-diphospho-sugar transferase" evidence="3">
    <location>
        <begin position="243"/>
        <end position="535"/>
    </location>
</feature>
<protein>
    <recommendedName>
        <fullName evidence="3">Nucleotide-diphospho-sugar transferase domain-containing protein</fullName>
    </recommendedName>
</protein>
<dbReference type="GO" id="GO:0005794">
    <property type="term" value="C:Golgi apparatus"/>
    <property type="evidence" value="ECO:0007669"/>
    <property type="project" value="TreeGrafter"/>
</dbReference>
<dbReference type="InterPro" id="IPR005069">
    <property type="entry name" value="Nucl-diP-sugar_transferase"/>
</dbReference>
<evidence type="ECO:0000313" key="4">
    <source>
        <dbReference type="EMBL" id="CAE0752068.1"/>
    </source>
</evidence>
<keyword evidence="2" id="KW-0812">Transmembrane</keyword>
<keyword evidence="2" id="KW-0472">Membrane</keyword>
<dbReference type="InterPro" id="IPR053250">
    <property type="entry name" value="Glycosyltransferase_77"/>
</dbReference>
<dbReference type="PANTHER" id="PTHR46936">
    <property type="entry name" value="ARABINOSYLTRANSFERASE XEG113"/>
    <property type="match status" value="1"/>
</dbReference>
<dbReference type="GO" id="GO:0052636">
    <property type="term" value="F:arabinosyltransferase activity"/>
    <property type="evidence" value="ECO:0007669"/>
    <property type="project" value="TreeGrafter"/>
</dbReference>
<dbReference type="PANTHER" id="PTHR46936:SF1">
    <property type="entry name" value="ARABINOSYLTRANSFERASE XEG113"/>
    <property type="match status" value="1"/>
</dbReference>
<dbReference type="Pfam" id="PF03407">
    <property type="entry name" value="Nucleotid_trans"/>
    <property type="match status" value="1"/>
</dbReference>
<organism evidence="4">
    <name type="scientific">Chrysotila carterae</name>
    <name type="common">Marine alga</name>
    <name type="synonym">Syracosphaera carterae</name>
    <dbReference type="NCBI Taxonomy" id="13221"/>
    <lineage>
        <taxon>Eukaryota</taxon>
        <taxon>Haptista</taxon>
        <taxon>Haptophyta</taxon>
        <taxon>Prymnesiophyceae</taxon>
        <taxon>Isochrysidales</taxon>
        <taxon>Isochrysidaceae</taxon>
        <taxon>Chrysotila</taxon>
    </lineage>
</organism>
<name>A0A7S4B2U3_CHRCT</name>
<dbReference type="AlphaFoldDB" id="A0A7S4B2U3"/>
<reference evidence="4" key="1">
    <citation type="submission" date="2021-01" db="EMBL/GenBank/DDBJ databases">
        <authorList>
            <person name="Corre E."/>
            <person name="Pelletier E."/>
            <person name="Niang G."/>
            <person name="Scheremetjew M."/>
            <person name="Finn R."/>
            <person name="Kale V."/>
            <person name="Holt S."/>
            <person name="Cochrane G."/>
            <person name="Meng A."/>
            <person name="Brown T."/>
            <person name="Cohen L."/>
        </authorList>
    </citation>
    <scope>NUCLEOTIDE SEQUENCE</scope>
    <source>
        <strain evidence="4">CCMP645</strain>
    </source>
</reference>
<feature type="transmembrane region" description="Helical" evidence="2">
    <location>
        <begin position="6"/>
        <end position="25"/>
    </location>
</feature>
<feature type="compositionally biased region" description="Basic and acidic residues" evidence="1">
    <location>
        <begin position="70"/>
        <end position="80"/>
    </location>
</feature>
<dbReference type="EMBL" id="HBIZ01008060">
    <property type="protein sequence ID" value="CAE0752068.1"/>
    <property type="molecule type" value="Transcribed_RNA"/>
</dbReference>
<keyword evidence="2" id="KW-1133">Transmembrane helix</keyword>
<proteinExistence type="predicted"/>
<evidence type="ECO:0000256" key="2">
    <source>
        <dbReference type="SAM" id="Phobius"/>
    </source>
</evidence>
<sequence>MAQTRVGIALAMVCAIALIFGGVRLTHFGNLSASREDTIVALTQRARRPEPLQGRVLRNTDTAVSHRGAKAQEPEQRSAEPEQMPAKPTGCLITKWSAVWLVGPDGTRSHIAHPTDDCTLRATEVGDELDKYPKAHGGEGKYQLGTTASAEACKRLKGCVTVTAKMDDAPAAAEEAPPNGWGLGPSADWMRNSRLRFNKEGTKTFSTLQLSPGEPLLLVFGGASVSDMLRNWALHAQKIGMTYVVTCMDEKLFNLADEYGLPGAIFSDEASGRVTTRWKYFRMDPKAFMTMGILKAQFFIAFLRAGFDILCADLDVLWLRPPTPYLNGEVASSQLLGFADVVVSSDVTNGLADTDARWWGMQQEMNTGMLLLRSSPGSVAVCEAWVARMQQEMVSISKLPPNMLQWWSNDQTFFNEVIHRSQKLQADLKSLNANNVAAASAVLRQHTTLPQRRSKLDETLARMDTLRAGRSRDFVETRNLVFRALSRPGKPAQTFSIGTFPFEVFASGHTFFTQSLQQRLGIQPVAVHTTFQFGDTAEFAWGKRSRLRERLMWLVDNESYYARRGPGPDPSELDYSGFLALDGDLVDLHAPLIRDEASASVKLEGGEPFLAASLKARGDVFQMREGDPNKHLILDSFQRRLVHNALALARAMRRKLIFPKLQCWSDRYWNTLVNGRFPDVRPENHPLPFHCPFDHLYDLDKWVHSDAPFREYSFLDNPRVRAEDKQDSVRLVVRGAKPEPAAEARVVTLDTGADYKQAADAVAEKGWNDAYVVKVGARSLELLCEHLGSAEENSKFNKVMHRVLGIAEQVRFCDAYVNRNYNGRQDDRNNPINCTWGFHRPPPLPESGILGLGGDSQTCETDASKIIAARLKEPERTWQNFRNERWSTRDRPGYLYRQYM</sequence>
<evidence type="ECO:0000259" key="3">
    <source>
        <dbReference type="Pfam" id="PF03407"/>
    </source>
</evidence>
<feature type="region of interest" description="Disordered" evidence="1">
    <location>
        <begin position="44"/>
        <end position="88"/>
    </location>
</feature>
<gene>
    <name evidence="4" type="ORF">PCAR00345_LOCUS4653</name>
</gene>